<keyword evidence="3" id="KW-1185">Reference proteome</keyword>
<evidence type="ECO:0000256" key="1">
    <source>
        <dbReference type="SAM" id="MobiDB-lite"/>
    </source>
</evidence>
<feature type="compositionally biased region" description="Basic and acidic residues" evidence="1">
    <location>
        <begin position="335"/>
        <end position="351"/>
    </location>
</feature>
<feature type="region of interest" description="Disordered" evidence="1">
    <location>
        <begin position="335"/>
        <end position="364"/>
    </location>
</feature>
<dbReference type="Proteomes" id="UP000826014">
    <property type="component" value="Chromosome"/>
</dbReference>
<organism evidence="2 3">
    <name type="scientific">Candidatus Rhabdochlamydia oedothoracis</name>
    <dbReference type="NCBI Taxonomy" id="2720720"/>
    <lineage>
        <taxon>Bacteria</taxon>
        <taxon>Pseudomonadati</taxon>
        <taxon>Chlamydiota</taxon>
        <taxon>Chlamydiia</taxon>
        <taxon>Parachlamydiales</taxon>
        <taxon>Candidatus Rhabdochlamydiaceae</taxon>
        <taxon>Candidatus Rhabdochlamydia</taxon>
    </lineage>
</organism>
<protein>
    <submittedName>
        <fullName evidence="2">Uncharacterized protein family (UPF0158)</fullName>
    </submittedName>
</protein>
<dbReference type="RefSeq" id="WP_215217626.1">
    <property type="nucleotide sequence ID" value="NZ_CP075587.1"/>
</dbReference>
<dbReference type="EMBL" id="CP075587">
    <property type="protein sequence ID" value="QYF49169.1"/>
    <property type="molecule type" value="Genomic_DNA"/>
</dbReference>
<dbReference type="InterPro" id="IPR005361">
    <property type="entry name" value="UPF0158"/>
</dbReference>
<sequence length="364" mass="42487">MSKYPQAQNPLLLRYHRLMDAFAKSDDERDFYLDKVEGFIVYVDLDKGEKELADLDKEISIHNKRYALLPKMTFYETKKFMEGFINEKVYDIDTKEKLLDIIQSREARDNFLEFIYDHHTELEKWQQYYVERSRIRIIEWLRLQEILFVFEEDLDLNKNMMEKLKRYLFDMKVSKDIAAVREALYVKAKTYYSNEALNPRPKRGRPPKQVAKVEVEPQVTVDMYTMVPSSCRTFLYLPDITNAASITFSAKFDTEAQLLASLRGSSRIKVDTKLQALSERLESLRHLSTRLITTADSSSLAEQGIKHLKQIPEATVSAPIENKKSSISEVVKDLLPSRKKSADPAKKKGEIKTVTQIRKQHRKG</sequence>
<dbReference type="Pfam" id="PF03682">
    <property type="entry name" value="UPF0158"/>
    <property type="match status" value="1"/>
</dbReference>
<evidence type="ECO:0000313" key="2">
    <source>
        <dbReference type="EMBL" id="QYF49169.1"/>
    </source>
</evidence>
<name>A0ABX8V1Q7_9BACT</name>
<accession>A0ABX8V1Q7</accession>
<proteinExistence type="predicted"/>
<evidence type="ECO:0000313" key="3">
    <source>
        <dbReference type="Proteomes" id="UP000826014"/>
    </source>
</evidence>
<gene>
    <name evidence="2" type="ORF">RHABOEDO_001452</name>
</gene>
<reference evidence="2 3" key="1">
    <citation type="journal article" date="2022" name="bioRxiv">
        <title>Ecology and evolution of chlamydial symbionts of arthropods.</title>
        <authorList>
            <person name="Halter T."/>
            <person name="Koestlbacher S."/>
            <person name="Collingro A."/>
            <person name="Sixt B.S."/>
            <person name="Toenshoff E.R."/>
            <person name="Hendrickx F."/>
            <person name="Kostanjsek R."/>
            <person name="Horn M."/>
        </authorList>
    </citation>
    <scope>NUCLEOTIDE SEQUENCE [LARGE SCALE GENOMIC DNA]</scope>
    <source>
        <strain evidence="2">W744xW776</strain>
    </source>
</reference>